<accession>A0A0F8Z6P2</accession>
<organism evidence="1">
    <name type="scientific">marine sediment metagenome</name>
    <dbReference type="NCBI Taxonomy" id="412755"/>
    <lineage>
        <taxon>unclassified sequences</taxon>
        <taxon>metagenomes</taxon>
        <taxon>ecological metagenomes</taxon>
    </lineage>
</organism>
<feature type="non-terminal residue" evidence="1">
    <location>
        <position position="1"/>
    </location>
</feature>
<comment type="caution">
    <text evidence="1">The sequence shown here is derived from an EMBL/GenBank/DDBJ whole genome shotgun (WGS) entry which is preliminary data.</text>
</comment>
<dbReference type="AlphaFoldDB" id="A0A0F8Z6P2"/>
<name>A0A0F8Z6P2_9ZZZZ</name>
<evidence type="ECO:0000313" key="1">
    <source>
        <dbReference type="EMBL" id="KKK89408.1"/>
    </source>
</evidence>
<protein>
    <submittedName>
        <fullName evidence="1">Uncharacterized protein</fullName>
    </submittedName>
</protein>
<reference evidence="1" key="1">
    <citation type="journal article" date="2015" name="Nature">
        <title>Complex archaea that bridge the gap between prokaryotes and eukaryotes.</title>
        <authorList>
            <person name="Spang A."/>
            <person name="Saw J.H."/>
            <person name="Jorgensen S.L."/>
            <person name="Zaremba-Niedzwiedzka K."/>
            <person name="Martijn J."/>
            <person name="Lind A.E."/>
            <person name="van Eijk R."/>
            <person name="Schleper C."/>
            <person name="Guy L."/>
            <person name="Ettema T.J."/>
        </authorList>
    </citation>
    <scope>NUCLEOTIDE SEQUENCE</scope>
</reference>
<sequence length="33" mass="4123">DYSHYTIDDFLNDKDIIEGYRNNYEIFFEKEES</sequence>
<gene>
    <name evidence="1" type="ORF">LCGC14_2733380</name>
</gene>
<proteinExistence type="predicted"/>
<dbReference type="EMBL" id="LAZR01049543">
    <property type="protein sequence ID" value="KKK89408.1"/>
    <property type="molecule type" value="Genomic_DNA"/>
</dbReference>